<organism evidence="1 2">
    <name type="scientific">Popillia japonica</name>
    <name type="common">Japanese beetle</name>
    <dbReference type="NCBI Taxonomy" id="7064"/>
    <lineage>
        <taxon>Eukaryota</taxon>
        <taxon>Metazoa</taxon>
        <taxon>Ecdysozoa</taxon>
        <taxon>Arthropoda</taxon>
        <taxon>Hexapoda</taxon>
        <taxon>Insecta</taxon>
        <taxon>Pterygota</taxon>
        <taxon>Neoptera</taxon>
        <taxon>Endopterygota</taxon>
        <taxon>Coleoptera</taxon>
        <taxon>Polyphaga</taxon>
        <taxon>Scarabaeiformia</taxon>
        <taxon>Scarabaeidae</taxon>
        <taxon>Rutelinae</taxon>
        <taxon>Popillia</taxon>
    </lineage>
</organism>
<protein>
    <submittedName>
        <fullName evidence="1">Uncharacterized protein</fullName>
    </submittedName>
</protein>
<sequence length="117" mass="13410">MAPHAEDEFDNFQEQTQEKGVIDLAKMVGQMMVENQKRDQILDNLLSKLTLENQSTPAKNNLTIMPDLLRNIPTFDGNTNKAAVWFKNLDSAQILHELPDNYMLETARTRMIEGAYQ</sequence>
<accession>A0AAW1N1L4</accession>
<dbReference type="Proteomes" id="UP001458880">
    <property type="component" value="Unassembled WGS sequence"/>
</dbReference>
<keyword evidence="2" id="KW-1185">Reference proteome</keyword>
<reference evidence="1 2" key="1">
    <citation type="journal article" date="2024" name="BMC Genomics">
        <title>De novo assembly and annotation of Popillia japonica's genome with initial clues to its potential as an invasive pest.</title>
        <authorList>
            <person name="Cucini C."/>
            <person name="Boschi S."/>
            <person name="Funari R."/>
            <person name="Cardaioli E."/>
            <person name="Iannotti N."/>
            <person name="Marturano G."/>
            <person name="Paoli F."/>
            <person name="Bruttini M."/>
            <person name="Carapelli A."/>
            <person name="Frati F."/>
            <person name="Nardi F."/>
        </authorList>
    </citation>
    <scope>NUCLEOTIDE SEQUENCE [LARGE SCALE GENOMIC DNA]</scope>
    <source>
        <strain evidence="1">DMR45628</strain>
    </source>
</reference>
<gene>
    <name evidence="1" type="ORF">QE152_g3979</name>
</gene>
<dbReference type="EMBL" id="JASPKY010000018">
    <property type="protein sequence ID" value="KAK9752653.1"/>
    <property type="molecule type" value="Genomic_DNA"/>
</dbReference>
<evidence type="ECO:0000313" key="1">
    <source>
        <dbReference type="EMBL" id="KAK9752653.1"/>
    </source>
</evidence>
<name>A0AAW1N1L4_POPJA</name>
<evidence type="ECO:0000313" key="2">
    <source>
        <dbReference type="Proteomes" id="UP001458880"/>
    </source>
</evidence>
<dbReference type="AlphaFoldDB" id="A0AAW1N1L4"/>
<proteinExistence type="predicted"/>
<comment type="caution">
    <text evidence="1">The sequence shown here is derived from an EMBL/GenBank/DDBJ whole genome shotgun (WGS) entry which is preliminary data.</text>
</comment>